<dbReference type="SUPFAM" id="SSF53098">
    <property type="entry name" value="Ribonuclease H-like"/>
    <property type="match status" value="1"/>
</dbReference>
<proteinExistence type="predicted"/>
<evidence type="ECO:0000313" key="2">
    <source>
        <dbReference type="Proteomes" id="UP001160148"/>
    </source>
</evidence>
<dbReference type="InterPro" id="IPR012337">
    <property type="entry name" value="RNaseH-like_sf"/>
</dbReference>
<dbReference type="AlphaFoldDB" id="A0AAV0XYH0"/>
<dbReference type="EMBL" id="CARXXK010001118">
    <property type="protein sequence ID" value="CAI6373724.1"/>
    <property type="molecule type" value="Genomic_DNA"/>
</dbReference>
<evidence type="ECO:0008006" key="3">
    <source>
        <dbReference type="Google" id="ProtNLM"/>
    </source>
</evidence>
<name>A0AAV0XYH0_9HEMI</name>
<sequence>MSGSINGGQAEVSELVGHNVLYIPCQAHIINTFIEHRCNSSLIVSNMIDKLESLYVFFSASNKRDSILSKEMSDLDNVLQLRNLSKTRWTARAESVKAVWCSFEAICDNLHYISSHQDSYDRMMRTKLKVLTKSYIP</sequence>
<evidence type="ECO:0000313" key="1">
    <source>
        <dbReference type="EMBL" id="CAI6373724.1"/>
    </source>
</evidence>
<comment type="caution">
    <text evidence="1">The sequence shown here is derived from an EMBL/GenBank/DDBJ whole genome shotgun (WGS) entry which is preliminary data.</text>
</comment>
<keyword evidence="2" id="KW-1185">Reference proteome</keyword>
<gene>
    <name evidence="1" type="ORF">MEUPH1_LOCUS27431</name>
</gene>
<reference evidence="1 2" key="1">
    <citation type="submission" date="2023-01" db="EMBL/GenBank/DDBJ databases">
        <authorList>
            <person name="Whitehead M."/>
        </authorList>
    </citation>
    <scope>NUCLEOTIDE SEQUENCE [LARGE SCALE GENOMIC DNA]</scope>
</reference>
<dbReference type="Proteomes" id="UP001160148">
    <property type="component" value="Unassembled WGS sequence"/>
</dbReference>
<organism evidence="1 2">
    <name type="scientific">Macrosiphum euphorbiae</name>
    <name type="common">potato aphid</name>
    <dbReference type="NCBI Taxonomy" id="13131"/>
    <lineage>
        <taxon>Eukaryota</taxon>
        <taxon>Metazoa</taxon>
        <taxon>Ecdysozoa</taxon>
        <taxon>Arthropoda</taxon>
        <taxon>Hexapoda</taxon>
        <taxon>Insecta</taxon>
        <taxon>Pterygota</taxon>
        <taxon>Neoptera</taxon>
        <taxon>Paraneoptera</taxon>
        <taxon>Hemiptera</taxon>
        <taxon>Sternorrhyncha</taxon>
        <taxon>Aphidomorpha</taxon>
        <taxon>Aphidoidea</taxon>
        <taxon>Aphididae</taxon>
        <taxon>Macrosiphini</taxon>
        <taxon>Macrosiphum</taxon>
    </lineage>
</organism>
<protein>
    <recommendedName>
        <fullName evidence="3">Transposase</fullName>
    </recommendedName>
</protein>
<accession>A0AAV0XYH0</accession>